<dbReference type="GO" id="GO:0020037">
    <property type="term" value="F:heme binding"/>
    <property type="evidence" value="ECO:0007669"/>
    <property type="project" value="InterPro"/>
</dbReference>
<accession>A0A9W8JF57</accession>
<evidence type="ECO:0000256" key="1">
    <source>
        <dbReference type="ARBA" id="ARBA00001971"/>
    </source>
</evidence>
<keyword evidence="17" id="KW-1185">Reference proteome</keyword>
<dbReference type="GO" id="GO:0016020">
    <property type="term" value="C:membrane"/>
    <property type="evidence" value="ECO:0007669"/>
    <property type="project" value="UniProtKB-SubCell"/>
</dbReference>
<evidence type="ECO:0000256" key="13">
    <source>
        <dbReference type="PIRSR" id="PIRSR602401-1"/>
    </source>
</evidence>
<keyword evidence="12 15" id="KW-0472">Membrane</keyword>
<comment type="cofactor">
    <cofactor evidence="1 13">
        <name>heme</name>
        <dbReference type="ChEBI" id="CHEBI:30413"/>
    </cofactor>
</comment>
<dbReference type="InterPro" id="IPR050121">
    <property type="entry name" value="Cytochrome_P450_monoxygenase"/>
</dbReference>
<evidence type="ECO:0000256" key="7">
    <source>
        <dbReference type="ARBA" id="ARBA00022723"/>
    </source>
</evidence>
<protein>
    <recommendedName>
        <fullName evidence="18">Cytochrome P450</fullName>
    </recommendedName>
</protein>
<dbReference type="InterPro" id="IPR001128">
    <property type="entry name" value="Cyt_P450"/>
</dbReference>
<keyword evidence="8 15" id="KW-1133">Transmembrane helix</keyword>
<dbReference type="InterPro" id="IPR036396">
    <property type="entry name" value="Cyt_P450_sf"/>
</dbReference>
<dbReference type="PROSITE" id="PS00086">
    <property type="entry name" value="CYTOCHROME_P450"/>
    <property type="match status" value="1"/>
</dbReference>
<dbReference type="InterPro" id="IPR002401">
    <property type="entry name" value="Cyt_P450_E_grp-I"/>
</dbReference>
<dbReference type="OrthoDB" id="1470350at2759"/>
<sequence>MDLLDKLPALVAIFAGFTVVRIAVDKARTHLSLRKIPGPPVSSYLWGEEWELYHSAPGSLYTSWHKRYGPVVRFSGAFGHQILTITDPRAISFILSEKTYSFPKARGVRAWFEATVGKGILWIEGKSAHERQRRFLAPPLRDEALSQSLDELTNNEHRASSFYMRALFWIFPSILQTGRKGAIIQQTKKLLGEVAISMWQDAKAGGDRSGKSLMAQLLRIEEDEKTPIGEEELVSQMRSIISAGYEPVSATLSWILYELSVNQDLQQELREEVATLTDNSMGSINALRLLDAVIKETLRIHPPISENHHEAGSTISIPLSSPLSGSGDTEILVPEGTVLAIPLTVIHRDQKTWGPDANAFRPKRWFDIQREKERQLMAFSEGPHTCLGRTFAVLELKIAILTLISQFKFRCDVEIEEFQSFVVRPRVKEQTASSLPLMVSRV</sequence>
<dbReference type="PANTHER" id="PTHR24305:SF166">
    <property type="entry name" value="CYTOCHROME P450 12A4, MITOCHONDRIAL-RELATED"/>
    <property type="match status" value="1"/>
</dbReference>
<feature type="non-terminal residue" evidence="16">
    <location>
        <position position="1"/>
    </location>
</feature>
<dbReference type="InterPro" id="IPR017972">
    <property type="entry name" value="Cyt_P450_CS"/>
</dbReference>
<evidence type="ECO:0000256" key="5">
    <source>
        <dbReference type="ARBA" id="ARBA00022617"/>
    </source>
</evidence>
<evidence type="ECO:0000256" key="9">
    <source>
        <dbReference type="ARBA" id="ARBA00023002"/>
    </source>
</evidence>
<keyword evidence="6 15" id="KW-0812">Transmembrane</keyword>
<proteinExistence type="inferred from homology"/>
<dbReference type="GO" id="GO:0016705">
    <property type="term" value="F:oxidoreductase activity, acting on paired donors, with incorporation or reduction of molecular oxygen"/>
    <property type="evidence" value="ECO:0007669"/>
    <property type="project" value="InterPro"/>
</dbReference>
<comment type="caution">
    <text evidence="16">The sequence shown here is derived from an EMBL/GenBank/DDBJ whole genome shotgun (WGS) entry which is preliminary data.</text>
</comment>
<evidence type="ECO:0000256" key="6">
    <source>
        <dbReference type="ARBA" id="ARBA00022692"/>
    </source>
</evidence>
<evidence type="ECO:0000256" key="12">
    <source>
        <dbReference type="ARBA" id="ARBA00023136"/>
    </source>
</evidence>
<evidence type="ECO:0000256" key="11">
    <source>
        <dbReference type="ARBA" id="ARBA00023033"/>
    </source>
</evidence>
<dbReference type="GO" id="GO:0005506">
    <property type="term" value="F:iron ion binding"/>
    <property type="evidence" value="ECO:0007669"/>
    <property type="project" value="InterPro"/>
</dbReference>
<evidence type="ECO:0000256" key="3">
    <source>
        <dbReference type="ARBA" id="ARBA00004721"/>
    </source>
</evidence>
<evidence type="ECO:0000256" key="15">
    <source>
        <dbReference type="SAM" id="Phobius"/>
    </source>
</evidence>
<dbReference type="EMBL" id="JANBPK010000739">
    <property type="protein sequence ID" value="KAJ2933570.1"/>
    <property type="molecule type" value="Genomic_DNA"/>
</dbReference>
<dbReference type="AlphaFoldDB" id="A0A9W8JF57"/>
<dbReference type="PRINTS" id="PR00385">
    <property type="entry name" value="P450"/>
</dbReference>
<reference evidence="16" key="1">
    <citation type="submission" date="2022-06" db="EMBL/GenBank/DDBJ databases">
        <title>Genome Sequence of Candolleomyces eurysporus.</title>
        <authorList>
            <person name="Buettner E."/>
        </authorList>
    </citation>
    <scope>NUCLEOTIDE SEQUENCE</scope>
    <source>
        <strain evidence="16">VTCC 930004</strain>
    </source>
</reference>
<name>A0A9W8JF57_9AGAR</name>
<keyword evidence="5 13" id="KW-0349">Heme</keyword>
<evidence type="ECO:0000256" key="8">
    <source>
        <dbReference type="ARBA" id="ARBA00022989"/>
    </source>
</evidence>
<dbReference type="Proteomes" id="UP001140091">
    <property type="component" value="Unassembled WGS sequence"/>
</dbReference>
<keyword evidence="9 14" id="KW-0560">Oxidoreductase</keyword>
<comment type="subcellular location">
    <subcellularLocation>
        <location evidence="2">Membrane</location>
    </subcellularLocation>
</comment>
<organism evidence="16 17">
    <name type="scientific">Candolleomyces eurysporus</name>
    <dbReference type="NCBI Taxonomy" id="2828524"/>
    <lineage>
        <taxon>Eukaryota</taxon>
        <taxon>Fungi</taxon>
        <taxon>Dikarya</taxon>
        <taxon>Basidiomycota</taxon>
        <taxon>Agaricomycotina</taxon>
        <taxon>Agaricomycetes</taxon>
        <taxon>Agaricomycetidae</taxon>
        <taxon>Agaricales</taxon>
        <taxon>Agaricineae</taxon>
        <taxon>Psathyrellaceae</taxon>
        <taxon>Candolleomyces</taxon>
    </lineage>
</organism>
<evidence type="ECO:0000313" key="17">
    <source>
        <dbReference type="Proteomes" id="UP001140091"/>
    </source>
</evidence>
<dbReference type="PRINTS" id="PR00463">
    <property type="entry name" value="EP450I"/>
</dbReference>
<keyword evidence="7 13" id="KW-0479">Metal-binding</keyword>
<feature type="transmembrane region" description="Helical" evidence="15">
    <location>
        <begin position="6"/>
        <end position="24"/>
    </location>
</feature>
<comment type="similarity">
    <text evidence="4 14">Belongs to the cytochrome P450 family.</text>
</comment>
<gene>
    <name evidence="16" type="ORF">H1R20_g3499</name>
</gene>
<dbReference type="GO" id="GO:0004497">
    <property type="term" value="F:monooxygenase activity"/>
    <property type="evidence" value="ECO:0007669"/>
    <property type="project" value="UniProtKB-KW"/>
</dbReference>
<evidence type="ECO:0008006" key="18">
    <source>
        <dbReference type="Google" id="ProtNLM"/>
    </source>
</evidence>
<feature type="binding site" description="axial binding residue" evidence="13">
    <location>
        <position position="386"/>
    </location>
    <ligand>
        <name>heme</name>
        <dbReference type="ChEBI" id="CHEBI:30413"/>
    </ligand>
    <ligandPart>
        <name>Fe</name>
        <dbReference type="ChEBI" id="CHEBI:18248"/>
    </ligandPart>
</feature>
<evidence type="ECO:0000256" key="4">
    <source>
        <dbReference type="ARBA" id="ARBA00010617"/>
    </source>
</evidence>
<evidence type="ECO:0000256" key="2">
    <source>
        <dbReference type="ARBA" id="ARBA00004370"/>
    </source>
</evidence>
<evidence type="ECO:0000313" key="16">
    <source>
        <dbReference type="EMBL" id="KAJ2933570.1"/>
    </source>
</evidence>
<evidence type="ECO:0000256" key="10">
    <source>
        <dbReference type="ARBA" id="ARBA00023004"/>
    </source>
</evidence>
<evidence type="ECO:0000256" key="14">
    <source>
        <dbReference type="RuleBase" id="RU000461"/>
    </source>
</evidence>
<dbReference type="Pfam" id="PF00067">
    <property type="entry name" value="p450"/>
    <property type="match status" value="2"/>
</dbReference>
<comment type="pathway">
    <text evidence="3">Secondary metabolite biosynthesis; terpenoid biosynthesis.</text>
</comment>
<dbReference type="PANTHER" id="PTHR24305">
    <property type="entry name" value="CYTOCHROME P450"/>
    <property type="match status" value="1"/>
</dbReference>
<dbReference type="SUPFAM" id="SSF48264">
    <property type="entry name" value="Cytochrome P450"/>
    <property type="match status" value="1"/>
</dbReference>
<keyword evidence="11 14" id="KW-0503">Monooxygenase</keyword>
<keyword evidence="10 13" id="KW-0408">Iron</keyword>
<dbReference type="Gene3D" id="1.10.630.10">
    <property type="entry name" value="Cytochrome P450"/>
    <property type="match status" value="1"/>
</dbReference>